<dbReference type="RefSeq" id="WP_107684695.1">
    <property type="nucleotide sequence ID" value="NZ_PZKL01000045.1"/>
</dbReference>
<gene>
    <name evidence="1" type="ORF">DAA48_21775</name>
</gene>
<dbReference type="EMBL" id="PZKL01000045">
    <property type="protein sequence ID" value="PTH79070.1"/>
    <property type="molecule type" value="Genomic_DNA"/>
</dbReference>
<protein>
    <submittedName>
        <fullName evidence="1">Uncharacterized protein</fullName>
    </submittedName>
</protein>
<evidence type="ECO:0000313" key="1">
    <source>
        <dbReference type="EMBL" id="PTH79070.1"/>
    </source>
</evidence>
<organism evidence="1 2">
    <name type="scientific">Aeromonas veronii</name>
    <dbReference type="NCBI Taxonomy" id="654"/>
    <lineage>
        <taxon>Bacteria</taxon>
        <taxon>Pseudomonadati</taxon>
        <taxon>Pseudomonadota</taxon>
        <taxon>Gammaproteobacteria</taxon>
        <taxon>Aeromonadales</taxon>
        <taxon>Aeromonadaceae</taxon>
        <taxon>Aeromonas</taxon>
    </lineage>
</organism>
<reference evidence="1 2" key="1">
    <citation type="submission" date="2018-03" db="EMBL/GenBank/DDBJ databases">
        <title>Aeromonas veronii whole genome sequencing and analysis.</title>
        <authorList>
            <person name="Xie H."/>
            <person name="Liu T."/>
            <person name="Wang K."/>
        </authorList>
    </citation>
    <scope>NUCLEOTIDE SEQUENCE [LARGE SCALE GENOMIC DNA]</scope>
    <source>
        <strain evidence="1 2">XH.VA.1</strain>
    </source>
</reference>
<proteinExistence type="predicted"/>
<sequence>MSNMPQDTQKVQSAKAEKQSLCNGLYLVNKSAYNSLEDAIENGGAHRVSDSTDLSANSRPDAVVLVDMMLMMQKSLSVLGQDKDWDLFWFDDGRHYDSSEVEELFC</sequence>
<dbReference type="Proteomes" id="UP000241986">
    <property type="component" value="Unassembled WGS sequence"/>
</dbReference>
<comment type="caution">
    <text evidence="1">The sequence shown here is derived from an EMBL/GenBank/DDBJ whole genome shotgun (WGS) entry which is preliminary data.</text>
</comment>
<accession>A0A2T4MWV4</accession>
<name>A0A2T4MWV4_AERVE</name>
<dbReference type="AlphaFoldDB" id="A0A2T4MWV4"/>
<evidence type="ECO:0000313" key="2">
    <source>
        <dbReference type="Proteomes" id="UP000241986"/>
    </source>
</evidence>